<dbReference type="Pfam" id="PF08900">
    <property type="entry name" value="AcaB"/>
    <property type="match status" value="1"/>
</dbReference>
<dbReference type="AlphaFoldDB" id="A0A078MCQ7"/>
<reference evidence="2" key="1">
    <citation type="submission" date="2014-07" db="EMBL/GenBank/DDBJ databases">
        <authorList>
            <person name="Urmite Genomes Urmite Genomes"/>
        </authorList>
    </citation>
    <scope>NUCLEOTIDE SEQUENCE</scope>
    <source>
        <strain evidence="2">12M76_air</strain>
    </source>
</reference>
<feature type="compositionally biased region" description="Basic and acidic residues" evidence="1">
    <location>
        <begin position="218"/>
        <end position="231"/>
    </location>
</feature>
<dbReference type="OrthoDB" id="8524550at2"/>
<proteinExistence type="predicted"/>
<feature type="compositionally biased region" description="Gly residues" evidence="1">
    <location>
        <begin position="251"/>
        <end position="261"/>
    </location>
</feature>
<dbReference type="InterPro" id="IPR014996">
    <property type="entry name" value="AcaB"/>
</dbReference>
<evidence type="ECO:0000256" key="1">
    <source>
        <dbReference type="SAM" id="MobiDB-lite"/>
    </source>
</evidence>
<feature type="region of interest" description="Disordered" evidence="1">
    <location>
        <begin position="208"/>
        <end position="261"/>
    </location>
</feature>
<dbReference type="PATRIC" id="fig|1461581.3.peg.1314"/>
<evidence type="ECO:0000313" key="2">
    <source>
        <dbReference type="EMBL" id="CEA04070.1"/>
    </source>
</evidence>
<dbReference type="EMBL" id="LK391969">
    <property type="protein sequence ID" value="CEF26406.1"/>
    <property type="molecule type" value="Genomic_DNA"/>
</dbReference>
<dbReference type="RefSeq" id="WP_052508721.1">
    <property type="nucleotide sequence ID" value="NZ_LK391969.1"/>
</dbReference>
<dbReference type="EMBL" id="LM997413">
    <property type="protein sequence ID" value="CEA04070.1"/>
    <property type="molecule type" value="Genomic_DNA"/>
</dbReference>
<gene>
    <name evidence="2" type="ORF">BN1049_01335</name>
</gene>
<organism evidence="2">
    <name type="scientific">Pseudomonas saudimassiliensis</name>
    <dbReference type="NCBI Taxonomy" id="1461581"/>
    <lineage>
        <taxon>Bacteria</taxon>
        <taxon>Pseudomonadati</taxon>
        <taxon>Pseudomonadota</taxon>
        <taxon>Gammaproteobacteria</taxon>
        <taxon>Pseudomonadales</taxon>
        <taxon>Pseudomonadaceae</taxon>
        <taxon>Pseudomonas</taxon>
    </lineage>
</organism>
<protein>
    <submittedName>
        <fullName evidence="2">Integrating conjugative element protein</fullName>
    </submittedName>
</protein>
<accession>A0A078MCQ7</accession>
<sequence>MADIDVGALRSKIELTLHTYHATRTWWGRGVESGKPQIIGMRQFLALVGRIQQNAAKDDPYSDDWMLRIDAKLHDVKNILDPMYAKSEALLASVPEELSIAENISQKPFRTGVYPGGQQGWQGIHQLIRYDRIVRNILLAQHIAMIVRSDAHEALRISANAIRGLCSAPQRYPGLSGATRDDFAAANARARDAVAKYGELAPDVLSGIRRSPYAPPLRQRDGVADRNTHEDPDADNLEQLIDQATKPEPVAGGGLLGADED</sequence>
<dbReference type="NCBIfam" id="TIGR03761">
    <property type="entry name" value="ICE_PFL4669"/>
    <property type="match status" value="1"/>
</dbReference>
<name>A0A078MCQ7_9PSED</name>